<evidence type="ECO:0000313" key="7">
    <source>
        <dbReference type="EMBL" id="MCK9793248.1"/>
    </source>
</evidence>
<protein>
    <submittedName>
        <fullName evidence="7">Metal ABC transporter substrate-binding protein</fullName>
    </submittedName>
</protein>
<reference evidence="7 8" key="1">
    <citation type="submission" date="2022-02" db="EMBL/GenBank/DDBJ databases">
        <title>The car tank lid bacteriome: a reservoir of bacteria with potential in bioremediation of fuel.</title>
        <authorList>
            <person name="Vidal-Verdu A."/>
            <person name="Gomez-Martinez D."/>
            <person name="Latorre-Perez A."/>
            <person name="Pereto J."/>
            <person name="Porcar M."/>
        </authorList>
    </citation>
    <scope>NUCLEOTIDE SEQUENCE [LARGE SCALE GENOMIC DNA]</scope>
    <source>
        <strain evidence="7 8">4D.3</strain>
    </source>
</reference>
<keyword evidence="3 6" id="KW-0732">Signal</keyword>
<dbReference type="RefSeq" id="WP_416343105.1">
    <property type="nucleotide sequence ID" value="NZ_JALQCY010000002.1"/>
</dbReference>
<evidence type="ECO:0000313" key="8">
    <source>
        <dbReference type="Proteomes" id="UP001651050"/>
    </source>
</evidence>
<dbReference type="InterPro" id="IPR050492">
    <property type="entry name" value="Bact_metal-bind_prot9"/>
</dbReference>
<evidence type="ECO:0000256" key="4">
    <source>
        <dbReference type="RuleBase" id="RU003512"/>
    </source>
</evidence>
<dbReference type="PANTHER" id="PTHR42953">
    <property type="entry name" value="HIGH-AFFINITY ZINC UPTAKE SYSTEM PROTEIN ZNUA-RELATED"/>
    <property type="match status" value="1"/>
</dbReference>
<proteinExistence type="inferred from homology"/>
<dbReference type="PRINTS" id="PR00690">
    <property type="entry name" value="ADHESNFAMILY"/>
</dbReference>
<organism evidence="7 8">
    <name type="scientific">Isoptericola peretonis</name>
    <dbReference type="NCBI Taxonomy" id="2918523"/>
    <lineage>
        <taxon>Bacteria</taxon>
        <taxon>Bacillati</taxon>
        <taxon>Actinomycetota</taxon>
        <taxon>Actinomycetes</taxon>
        <taxon>Micrococcales</taxon>
        <taxon>Promicromonosporaceae</taxon>
        <taxon>Isoptericola</taxon>
    </lineage>
</organism>
<dbReference type="InterPro" id="IPR006128">
    <property type="entry name" value="Lipoprotein_PsaA-like"/>
</dbReference>
<sequence length="307" mass="31824">MPSRTGRPCSALLAVVLTSGALGACAPSPADDSVEVVASFYPLQFVAEQVGGVHTKVTNLTPPAADPHSLELSPAKVRQLGSADVVVYLSGMQTATDEAVASQKPEHLVDTAEAAGPGPGRDDGTAPTGLQGDAVDPHFWQDPTRLAKAARQVADELSAADPEHATDYMANAEALAVELAALDEEYRTALAPCAGATLVTSHEAFGYLAARYDLNQVGIVGLDPEVEPSPARLRHVRSVVQDAGVTTIYFEVITSPKVAETLAADLGIATDKLDPLEGRSSADADYVDVMRANLSALRGGLVCDGDA</sequence>
<feature type="chain" id="PRO_5046860403" evidence="6">
    <location>
        <begin position="25"/>
        <end position="307"/>
    </location>
</feature>
<dbReference type="InterPro" id="IPR010916">
    <property type="entry name" value="TonB_box_CS"/>
</dbReference>
<dbReference type="SUPFAM" id="SSF53807">
    <property type="entry name" value="Helical backbone' metal receptor"/>
    <property type="match status" value="1"/>
</dbReference>
<evidence type="ECO:0000256" key="5">
    <source>
        <dbReference type="SAM" id="MobiDB-lite"/>
    </source>
</evidence>
<dbReference type="Pfam" id="PF01297">
    <property type="entry name" value="ZnuA"/>
    <property type="match status" value="1"/>
</dbReference>
<name>A0ABT0J175_9MICO</name>
<keyword evidence="8" id="KW-1185">Reference proteome</keyword>
<gene>
    <name evidence="7" type="ORF">M1843_05755</name>
</gene>
<evidence type="ECO:0000256" key="3">
    <source>
        <dbReference type="ARBA" id="ARBA00022729"/>
    </source>
</evidence>
<accession>A0ABT0J175</accession>
<dbReference type="PANTHER" id="PTHR42953:SF3">
    <property type="entry name" value="HIGH-AFFINITY ZINC UPTAKE SYSTEM PROTEIN ZNUA"/>
    <property type="match status" value="1"/>
</dbReference>
<feature type="signal peptide" evidence="6">
    <location>
        <begin position="1"/>
        <end position="24"/>
    </location>
</feature>
<dbReference type="Gene3D" id="3.40.50.1980">
    <property type="entry name" value="Nitrogenase molybdenum iron protein domain"/>
    <property type="match status" value="2"/>
</dbReference>
<comment type="caution">
    <text evidence="7">The sequence shown here is derived from an EMBL/GenBank/DDBJ whole genome shotgun (WGS) entry which is preliminary data.</text>
</comment>
<evidence type="ECO:0000256" key="1">
    <source>
        <dbReference type="ARBA" id="ARBA00011028"/>
    </source>
</evidence>
<dbReference type="Proteomes" id="UP001651050">
    <property type="component" value="Unassembled WGS sequence"/>
</dbReference>
<dbReference type="EMBL" id="JALQCY010000002">
    <property type="protein sequence ID" value="MCK9793248.1"/>
    <property type="molecule type" value="Genomic_DNA"/>
</dbReference>
<feature type="region of interest" description="Disordered" evidence="5">
    <location>
        <begin position="99"/>
        <end position="137"/>
    </location>
</feature>
<evidence type="ECO:0000256" key="6">
    <source>
        <dbReference type="SAM" id="SignalP"/>
    </source>
</evidence>
<evidence type="ECO:0000256" key="2">
    <source>
        <dbReference type="ARBA" id="ARBA00022448"/>
    </source>
</evidence>
<comment type="similarity">
    <text evidence="1 4">Belongs to the bacterial solute-binding protein 9 family.</text>
</comment>
<keyword evidence="2 4" id="KW-0813">Transport</keyword>
<dbReference type="PROSITE" id="PS00430">
    <property type="entry name" value="TONB_DEPENDENT_REC_1"/>
    <property type="match status" value="1"/>
</dbReference>
<dbReference type="PROSITE" id="PS51257">
    <property type="entry name" value="PROKAR_LIPOPROTEIN"/>
    <property type="match status" value="1"/>
</dbReference>
<dbReference type="InterPro" id="IPR006127">
    <property type="entry name" value="ZnuA-like"/>
</dbReference>